<feature type="region of interest" description="Disordered" evidence="1">
    <location>
        <begin position="259"/>
        <end position="335"/>
    </location>
</feature>
<proteinExistence type="predicted"/>
<evidence type="ECO:0000313" key="2">
    <source>
        <dbReference type="EMBL" id="CEM25061.1"/>
    </source>
</evidence>
<gene>
    <name evidence="2" type="ORF">Vbra_3254</name>
</gene>
<organism evidence="2 3">
    <name type="scientific">Vitrella brassicaformis (strain CCMP3155)</name>
    <dbReference type="NCBI Taxonomy" id="1169540"/>
    <lineage>
        <taxon>Eukaryota</taxon>
        <taxon>Sar</taxon>
        <taxon>Alveolata</taxon>
        <taxon>Colpodellida</taxon>
        <taxon>Vitrellaceae</taxon>
        <taxon>Vitrella</taxon>
    </lineage>
</organism>
<feature type="compositionally biased region" description="Acidic residues" evidence="1">
    <location>
        <begin position="282"/>
        <end position="317"/>
    </location>
</feature>
<dbReference type="Proteomes" id="UP000041254">
    <property type="component" value="Unassembled WGS sequence"/>
</dbReference>
<dbReference type="AlphaFoldDB" id="A0A0G4G851"/>
<name>A0A0G4G851_VITBC</name>
<protein>
    <submittedName>
        <fullName evidence="2">Uncharacterized protein</fullName>
    </submittedName>
</protein>
<evidence type="ECO:0000313" key="3">
    <source>
        <dbReference type="Proteomes" id="UP000041254"/>
    </source>
</evidence>
<accession>A0A0G4G851</accession>
<dbReference type="InParanoid" id="A0A0G4G851"/>
<sequence length="335" mass="37195">MGNTVSRKATDEASPSVHGQCLDFIHRDDRYQLYDEAKDIGRLRTAARFVSNDHFPALTLRERLNWSLHRIRLADGTRLETVIAFGPQSAYVSLPRVVAQLMVVRAINDEPGFRLDFNPPLPAGHLYRQHRLQDDPPVRSGIFYDNTNFTTKYLDRNDGGGHLDALLTQSPHTPVDGCSTTLTSEAYVRYLVLTNSTHNFVAWIRIIDWATTGNNVEVSVKTTEAPASGVHEDAPFKDRFPETTVLACVPLEAVAPYVFDGQQPPQQPQPQPQAQPQQQGGDDSDDDDEDGRGESEGDDYDDDDDGSFDGDDDDDDDMHPNDGQEGSGGSDEYSE</sequence>
<keyword evidence="3" id="KW-1185">Reference proteome</keyword>
<dbReference type="VEuPathDB" id="CryptoDB:Vbra_3254"/>
<dbReference type="EMBL" id="CDMY01000592">
    <property type="protein sequence ID" value="CEM25061.1"/>
    <property type="molecule type" value="Genomic_DNA"/>
</dbReference>
<reference evidence="2 3" key="1">
    <citation type="submission" date="2014-11" db="EMBL/GenBank/DDBJ databases">
        <authorList>
            <person name="Zhu J."/>
            <person name="Qi W."/>
            <person name="Song R."/>
        </authorList>
    </citation>
    <scope>NUCLEOTIDE SEQUENCE [LARGE SCALE GENOMIC DNA]</scope>
</reference>
<evidence type="ECO:0000256" key="1">
    <source>
        <dbReference type="SAM" id="MobiDB-lite"/>
    </source>
</evidence>
<dbReference type="PhylomeDB" id="A0A0G4G851"/>